<evidence type="ECO:0000313" key="6">
    <source>
        <dbReference type="Proteomes" id="UP001519272"/>
    </source>
</evidence>
<comment type="caution">
    <text evidence="5">The sequence shown here is derived from an EMBL/GenBank/DDBJ whole genome shotgun (WGS) entry which is preliminary data.</text>
</comment>
<dbReference type="PROSITE" id="PS50995">
    <property type="entry name" value="HTH_MARR_2"/>
    <property type="match status" value="1"/>
</dbReference>
<protein>
    <submittedName>
        <fullName evidence="5">DNA-binding MarR family transcriptional regulator</fullName>
    </submittedName>
</protein>
<dbReference type="SMART" id="SM00347">
    <property type="entry name" value="HTH_MARR"/>
    <property type="match status" value="1"/>
</dbReference>
<dbReference type="GO" id="GO:0003677">
    <property type="term" value="F:DNA binding"/>
    <property type="evidence" value="ECO:0007669"/>
    <property type="project" value="UniProtKB-KW"/>
</dbReference>
<keyword evidence="3" id="KW-0804">Transcription</keyword>
<dbReference type="RefSeq" id="WP_210088991.1">
    <property type="nucleotide sequence ID" value="NZ_JAGGKG010000008.1"/>
</dbReference>
<proteinExistence type="predicted"/>
<sequence length="141" mass="16401">MHKEEFGKRIAKIYELMLAKQTGMLDELGVNPADYNVFLTIDEYPGCTQLFIANKRNVERSLLTRVIKRYIDKGYIVREISAQNKSAYSLHLTVQGNKVVTEIRHCIAQINESIQQLFPENVYDQMIVNLDHIINSWEARK</sequence>
<keyword evidence="6" id="KW-1185">Reference proteome</keyword>
<dbReference type="Gene3D" id="1.10.10.10">
    <property type="entry name" value="Winged helix-like DNA-binding domain superfamily/Winged helix DNA-binding domain"/>
    <property type="match status" value="1"/>
</dbReference>
<keyword evidence="2 5" id="KW-0238">DNA-binding</keyword>
<evidence type="ECO:0000256" key="2">
    <source>
        <dbReference type="ARBA" id="ARBA00023125"/>
    </source>
</evidence>
<evidence type="ECO:0000259" key="4">
    <source>
        <dbReference type="PROSITE" id="PS50995"/>
    </source>
</evidence>
<accession>A0ABS4FRZ6</accession>
<dbReference type="Pfam" id="PF01047">
    <property type="entry name" value="MarR"/>
    <property type="match status" value="1"/>
</dbReference>
<gene>
    <name evidence="5" type="ORF">J2Z32_001991</name>
</gene>
<name>A0ABS4FRZ6_9BACL</name>
<feature type="domain" description="HTH marR-type" evidence="4">
    <location>
        <begin position="3"/>
        <end position="135"/>
    </location>
</feature>
<dbReference type="InterPro" id="IPR036390">
    <property type="entry name" value="WH_DNA-bd_sf"/>
</dbReference>
<evidence type="ECO:0000256" key="1">
    <source>
        <dbReference type="ARBA" id="ARBA00023015"/>
    </source>
</evidence>
<evidence type="ECO:0000256" key="3">
    <source>
        <dbReference type="ARBA" id="ARBA00023163"/>
    </source>
</evidence>
<dbReference type="EMBL" id="JAGGKG010000008">
    <property type="protein sequence ID" value="MBP1905361.1"/>
    <property type="molecule type" value="Genomic_DNA"/>
</dbReference>
<dbReference type="Proteomes" id="UP001519272">
    <property type="component" value="Unassembled WGS sequence"/>
</dbReference>
<dbReference type="PANTHER" id="PTHR42756:SF1">
    <property type="entry name" value="TRANSCRIPTIONAL REPRESSOR OF EMRAB OPERON"/>
    <property type="match status" value="1"/>
</dbReference>
<dbReference type="PANTHER" id="PTHR42756">
    <property type="entry name" value="TRANSCRIPTIONAL REGULATOR, MARR"/>
    <property type="match status" value="1"/>
</dbReference>
<dbReference type="InterPro" id="IPR000835">
    <property type="entry name" value="HTH_MarR-typ"/>
</dbReference>
<organism evidence="5 6">
    <name type="scientific">Paenibacillus turicensis</name>
    <dbReference type="NCBI Taxonomy" id="160487"/>
    <lineage>
        <taxon>Bacteria</taxon>
        <taxon>Bacillati</taxon>
        <taxon>Bacillota</taxon>
        <taxon>Bacilli</taxon>
        <taxon>Bacillales</taxon>
        <taxon>Paenibacillaceae</taxon>
        <taxon>Paenibacillus</taxon>
    </lineage>
</organism>
<evidence type="ECO:0000313" key="5">
    <source>
        <dbReference type="EMBL" id="MBP1905361.1"/>
    </source>
</evidence>
<dbReference type="InterPro" id="IPR036388">
    <property type="entry name" value="WH-like_DNA-bd_sf"/>
</dbReference>
<reference evidence="5 6" key="1">
    <citation type="submission" date="2021-03" db="EMBL/GenBank/DDBJ databases">
        <title>Genomic Encyclopedia of Type Strains, Phase IV (KMG-IV): sequencing the most valuable type-strain genomes for metagenomic binning, comparative biology and taxonomic classification.</title>
        <authorList>
            <person name="Goeker M."/>
        </authorList>
    </citation>
    <scope>NUCLEOTIDE SEQUENCE [LARGE SCALE GENOMIC DNA]</scope>
    <source>
        <strain evidence="5 6">DSM 14349</strain>
    </source>
</reference>
<keyword evidence="1" id="KW-0805">Transcription regulation</keyword>
<dbReference type="SUPFAM" id="SSF46785">
    <property type="entry name" value="Winged helix' DNA-binding domain"/>
    <property type="match status" value="1"/>
</dbReference>